<proteinExistence type="predicted"/>
<evidence type="ECO:0000256" key="1">
    <source>
        <dbReference type="RuleBase" id="RU363021"/>
    </source>
</evidence>
<comment type="subunit">
    <text evidence="1">Component of the mitochondrial contact site and cristae organizing system (MICOS) complex.</text>
</comment>
<organism evidence="3 4">
    <name type="scientific">Verruconis gallopava</name>
    <dbReference type="NCBI Taxonomy" id="253628"/>
    <lineage>
        <taxon>Eukaryota</taxon>
        <taxon>Fungi</taxon>
        <taxon>Dikarya</taxon>
        <taxon>Ascomycota</taxon>
        <taxon>Pezizomycotina</taxon>
        <taxon>Dothideomycetes</taxon>
        <taxon>Pleosporomycetidae</taxon>
        <taxon>Venturiales</taxon>
        <taxon>Sympoventuriaceae</taxon>
        <taxon>Verruconis</taxon>
    </lineage>
</organism>
<protein>
    <recommendedName>
        <fullName evidence="1">MICOS complex subunit</fullName>
    </recommendedName>
</protein>
<dbReference type="FunCoup" id="A0A0D1YQG7">
    <property type="interactions" value="26"/>
</dbReference>
<dbReference type="InterPro" id="IPR019166">
    <property type="entry name" value="MIC26/MIC27"/>
</dbReference>
<feature type="compositionally biased region" description="Low complexity" evidence="2">
    <location>
        <begin position="59"/>
        <end position="73"/>
    </location>
</feature>
<feature type="region of interest" description="Disordered" evidence="2">
    <location>
        <begin position="54"/>
        <end position="73"/>
    </location>
</feature>
<dbReference type="GO" id="GO:0061617">
    <property type="term" value="C:MICOS complex"/>
    <property type="evidence" value="ECO:0007669"/>
    <property type="project" value="UniProtKB-UniRule"/>
</dbReference>
<keyword evidence="1" id="KW-0999">Mitochondrion inner membrane</keyword>
<keyword evidence="1" id="KW-0472">Membrane</keyword>
<dbReference type="GO" id="GO:0044284">
    <property type="term" value="C:mitochondrial crista junction"/>
    <property type="evidence" value="ECO:0007669"/>
    <property type="project" value="TreeGrafter"/>
</dbReference>
<keyword evidence="1" id="KW-0496">Mitochondrion</keyword>
<reference evidence="3 4" key="1">
    <citation type="submission" date="2015-01" db="EMBL/GenBank/DDBJ databases">
        <title>The Genome Sequence of Ochroconis gallopava CBS43764.</title>
        <authorList>
            <consortium name="The Broad Institute Genomics Platform"/>
            <person name="Cuomo C."/>
            <person name="de Hoog S."/>
            <person name="Gorbushina A."/>
            <person name="Stielow B."/>
            <person name="Teixiera M."/>
            <person name="Abouelleil A."/>
            <person name="Chapman S.B."/>
            <person name="Priest M."/>
            <person name="Young S.K."/>
            <person name="Wortman J."/>
            <person name="Nusbaum C."/>
            <person name="Birren B."/>
        </authorList>
    </citation>
    <scope>NUCLEOTIDE SEQUENCE [LARGE SCALE GENOMIC DNA]</scope>
    <source>
        <strain evidence="3 4">CBS 43764</strain>
    </source>
</reference>
<dbReference type="HOGENOM" id="CLU_072876_0_0_1"/>
<dbReference type="PANTHER" id="PTHR28268:SF1">
    <property type="entry name" value="MICOS SUBUNIT MIC26"/>
    <property type="match status" value="1"/>
</dbReference>
<gene>
    <name evidence="3" type="ORF">PV09_05911</name>
</gene>
<sequence>MAARLLLRPGATAKLAAVGAAGLVLYPTSELHAETSQDDAPVPPKVRKPIYDDEVVDLPSPSESKSSSPTPTERLTAQVARARLFLHKYAAKTEDAANDALAKSFDLERSFTSTVASLAPPKESNEKLMPGLIYVLVSAMGSSIFVRNRNILLRASAPLAVGIGAGYYFIPITMGNVGELAWKYESKYPALADTHLRVKERITRFVQTGIAHSKMTVGMVEDKVGEARESVENWVSKGK</sequence>
<evidence type="ECO:0000256" key="2">
    <source>
        <dbReference type="SAM" id="MobiDB-lite"/>
    </source>
</evidence>
<dbReference type="GeneID" id="27313884"/>
<dbReference type="PANTHER" id="PTHR28268">
    <property type="entry name" value="MICOS SUBUNIT MIC26"/>
    <property type="match status" value="1"/>
</dbReference>
<evidence type="ECO:0000313" key="4">
    <source>
        <dbReference type="Proteomes" id="UP000053259"/>
    </source>
</evidence>
<dbReference type="OrthoDB" id="2399148at2759"/>
<dbReference type="RefSeq" id="XP_016212726.1">
    <property type="nucleotide sequence ID" value="XM_016359477.1"/>
</dbReference>
<dbReference type="VEuPathDB" id="FungiDB:PV09_05911"/>
<dbReference type="AlphaFoldDB" id="A0A0D1YQG7"/>
<name>A0A0D1YQG7_9PEZI</name>
<dbReference type="Pfam" id="PF09769">
    <property type="entry name" value="ApoO"/>
    <property type="match status" value="1"/>
</dbReference>
<dbReference type="Proteomes" id="UP000053259">
    <property type="component" value="Unassembled WGS sequence"/>
</dbReference>
<comment type="subcellular location">
    <subcellularLocation>
        <location evidence="1">Mitochondrion inner membrane</location>
    </subcellularLocation>
</comment>
<keyword evidence="4" id="KW-1185">Reference proteome</keyword>
<evidence type="ECO:0000313" key="3">
    <source>
        <dbReference type="EMBL" id="KIW02857.1"/>
    </source>
</evidence>
<dbReference type="STRING" id="253628.A0A0D1YQG7"/>
<dbReference type="GO" id="GO:0042407">
    <property type="term" value="P:cristae formation"/>
    <property type="evidence" value="ECO:0007669"/>
    <property type="project" value="InterPro"/>
</dbReference>
<comment type="function">
    <text evidence="1">Component of the MICOS complex, a large protein complex of the mitochondrial inner membrane that plays crucial roles in the maintenance of crista junctions, inner membrane architecture, and formation of contact sites to the outer membrane.</text>
</comment>
<accession>A0A0D1YQG7</accession>
<dbReference type="InParanoid" id="A0A0D1YQG7"/>
<dbReference type="EMBL" id="KN847547">
    <property type="protein sequence ID" value="KIW02857.1"/>
    <property type="molecule type" value="Genomic_DNA"/>
</dbReference>
<dbReference type="InterPro" id="IPR033181">
    <property type="entry name" value="Mic26_fungi"/>
</dbReference>